<name>A0ABS2NHY8_9BACI</name>
<gene>
    <name evidence="4" type="ORF">JOC86_003962</name>
</gene>
<comment type="similarity">
    <text evidence="1">Belongs to the isochorismatase family.</text>
</comment>
<dbReference type="PANTHER" id="PTHR43540">
    <property type="entry name" value="PEROXYUREIDOACRYLATE/UREIDOACRYLATE AMIDOHYDROLASE-RELATED"/>
    <property type="match status" value="1"/>
</dbReference>
<dbReference type="InterPro" id="IPR036380">
    <property type="entry name" value="Isochorismatase-like_sf"/>
</dbReference>
<evidence type="ECO:0000313" key="5">
    <source>
        <dbReference type="Proteomes" id="UP001646157"/>
    </source>
</evidence>
<proteinExistence type="inferred from homology"/>
<dbReference type="CDD" id="cd00431">
    <property type="entry name" value="cysteine_hydrolases"/>
    <property type="match status" value="1"/>
</dbReference>
<evidence type="ECO:0000313" key="4">
    <source>
        <dbReference type="EMBL" id="MBM7587389.1"/>
    </source>
</evidence>
<organism evidence="4 5">
    <name type="scientific">Rossellomorea pakistanensis</name>
    <dbReference type="NCBI Taxonomy" id="992288"/>
    <lineage>
        <taxon>Bacteria</taxon>
        <taxon>Bacillati</taxon>
        <taxon>Bacillota</taxon>
        <taxon>Bacilli</taxon>
        <taxon>Bacillales</taxon>
        <taxon>Bacillaceae</taxon>
        <taxon>Rossellomorea</taxon>
    </lineage>
</organism>
<dbReference type="Proteomes" id="UP001646157">
    <property type="component" value="Unassembled WGS sequence"/>
</dbReference>
<keyword evidence="2" id="KW-0378">Hydrolase</keyword>
<dbReference type="Pfam" id="PF00857">
    <property type="entry name" value="Isochorismatase"/>
    <property type="match status" value="1"/>
</dbReference>
<dbReference type="SUPFAM" id="SSF52499">
    <property type="entry name" value="Isochorismatase-like hydrolases"/>
    <property type="match status" value="1"/>
</dbReference>
<dbReference type="InterPro" id="IPR000868">
    <property type="entry name" value="Isochorismatase-like_dom"/>
</dbReference>
<dbReference type="Gene3D" id="3.40.50.850">
    <property type="entry name" value="Isochorismatase-like"/>
    <property type="match status" value="1"/>
</dbReference>
<accession>A0ABS2NHY8</accession>
<comment type="caution">
    <text evidence="4">The sequence shown here is derived from an EMBL/GenBank/DDBJ whole genome shotgun (WGS) entry which is preliminary data.</text>
</comment>
<evidence type="ECO:0000256" key="1">
    <source>
        <dbReference type="ARBA" id="ARBA00006336"/>
    </source>
</evidence>
<dbReference type="PANTHER" id="PTHR43540:SF16">
    <property type="entry name" value="ISOCHORISMATASE-LIKE DOMAIN-CONTAINING PROTEIN"/>
    <property type="match status" value="1"/>
</dbReference>
<sequence length="76" mass="8244">MFAPTSSDLVAEERKGISGFAGSNLDQLLRARGIRHVAVADFVTEVCVESTIRDAFDRGYHCTLLSDCTAAHSNQD</sequence>
<dbReference type="InterPro" id="IPR050272">
    <property type="entry name" value="Isochorismatase-like_hydrls"/>
</dbReference>
<keyword evidence="5" id="KW-1185">Reference proteome</keyword>
<evidence type="ECO:0000256" key="2">
    <source>
        <dbReference type="ARBA" id="ARBA00022801"/>
    </source>
</evidence>
<feature type="domain" description="Isochorismatase-like" evidence="3">
    <location>
        <begin position="2"/>
        <end position="75"/>
    </location>
</feature>
<dbReference type="EMBL" id="JAFBDZ010000004">
    <property type="protein sequence ID" value="MBM7587389.1"/>
    <property type="molecule type" value="Genomic_DNA"/>
</dbReference>
<protein>
    <submittedName>
        <fullName evidence="4">Nicotinamidase-related amidase</fullName>
    </submittedName>
</protein>
<reference evidence="4 5" key="1">
    <citation type="submission" date="2021-01" db="EMBL/GenBank/DDBJ databases">
        <title>Genomic Encyclopedia of Type Strains, Phase IV (KMG-IV): sequencing the most valuable type-strain genomes for metagenomic binning, comparative biology and taxonomic classification.</title>
        <authorList>
            <person name="Goeker M."/>
        </authorList>
    </citation>
    <scope>NUCLEOTIDE SEQUENCE [LARGE SCALE GENOMIC DNA]</scope>
    <source>
        <strain evidence="4 5">DSM 24834</strain>
    </source>
</reference>
<evidence type="ECO:0000259" key="3">
    <source>
        <dbReference type="Pfam" id="PF00857"/>
    </source>
</evidence>